<protein>
    <submittedName>
        <fullName evidence="3">Uncharacterized protein</fullName>
    </submittedName>
</protein>
<keyword evidence="1" id="KW-0175">Coiled coil</keyword>
<comment type="caution">
    <text evidence="3">The sequence shown here is derived from an EMBL/GenBank/DDBJ whole genome shotgun (WGS) entry which is preliminary data.</text>
</comment>
<feature type="compositionally biased region" description="Basic and acidic residues" evidence="2">
    <location>
        <begin position="920"/>
        <end position="933"/>
    </location>
</feature>
<sequence length="946" mass="109438">KRGWDTKIPQSGGPLIKVGDEAVHKELDDRMERAATTASSLKVEQTGITIGTNPWQHLLSQVLRELVQETASATTNQDREMEITATIDGRLKTVTEASIRRHLKLEDSASIKSLHNAKIFEQLALMGVQSLGRDDGSMTLSELTVLCTNLSNKVTSLEAELAQTKQTYGTTLTKLIKKVKKLEQTVKSTQARIRFRIVVSDDEEEDIEIQENISDDTEVVLEEEEPTELVEDQGSGEKGEKEVSIVGAEHSTVILEVSTAAANLLYIRRSAQKRKDKGKSFMKENESIDEEERQRIARDAEIAKQLQEEINKATQEQEKQEVVTEADPTHVIDWSDPTVIRYHALQNRAFSIPEVRKNMCMYLINQGGYKMRHLKGMSYEDIRPIFEKVWDQIHSFVPMDPEMEIPKLKRAEPVKRQSTEEEKKRDDSSKPAEGRRKKTLARKRASGKDSEVNDVAIDIESLATNYLIVDWKTYVLAKNFMYYQIFRADGSPKNYKIFSEMLDDFDRQDVLDLHGLVKARYMTSSPEGYDLMLWGDLKTLFEPDEEDEVWRNQQGYNLISWRLYDSCGIHIMLMDNGIAILMMIEKKYPLNQEMLSRMLSKRLEVDHESTMAYELLSQLVINTASLKGGLYLLFDFYTVGRNTILTRYFFNHDLDFLRHGNEEKKYALSINNISVKRITAEKKYGYEYLKEILVKRAYQKEYTFVEADFTRIVIKNRVEDAQLGVETYQTKLNLTKPQFMAGFSIKNHIHLFIKGKKIGRMMFDSIDNGLLVYLTVEENGQNRPKKYFKLIEAQQLQDDCDFAYVEGEKLYEYYWRFSQLINDMHTIGMTMQQVHVNTKFLNALPPEWSKFVTDVKLTKSLYTTNYDQLKRIFGKGRKTTPKTTKLSTKWKSVKRRSKIKAKESIKPKSQQKSQIVRVKVNPDRVKVNSERLKQKIQLEGPQMPNP</sequence>
<feature type="compositionally biased region" description="Basic residues" evidence="2">
    <location>
        <begin position="435"/>
        <end position="445"/>
    </location>
</feature>
<feature type="region of interest" description="Disordered" evidence="2">
    <location>
        <begin position="897"/>
        <end position="946"/>
    </location>
</feature>
<keyword evidence="4" id="KW-1185">Reference proteome</keyword>
<gene>
    <name evidence="3" type="ORF">Tco_1093856</name>
</gene>
<feature type="coiled-coil region" evidence="1">
    <location>
        <begin position="140"/>
        <end position="192"/>
    </location>
</feature>
<dbReference type="EMBL" id="BQNB010020666">
    <property type="protein sequence ID" value="GJT98338.1"/>
    <property type="molecule type" value="Genomic_DNA"/>
</dbReference>
<feature type="region of interest" description="Disordered" evidence="2">
    <location>
        <begin position="407"/>
        <end position="445"/>
    </location>
</feature>
<evidence type="ECO:0000256" key="1">
    <source>
        <dbReference type="SAM" id="Coils"/>
    </source>
</evidence>
<accession>A0ABQ5IDY5</accession>
<dbReference type="Proteomes" id="UP001151760">
    <property type="component" value="Unassembled WGS sequence"/>
</dbReference>
<feature type="coiled-coil region" evidence="1">
    <location>
        <begin position="296"/>
        <end position="323"/>
    </location>
</feature>
<reference evidence="3" key="1">
    <citation type="journal article" date="2022" name="Int. J. Mol. Sci.">
        <title>Draft Genome of Tanacetum Coccineum: Genomic Comparison of Closely Related Tanacetum-Family Plants.</title>
        <authorList>
            <person name="Yamashiro T."/>
            <person name="Shiraishi A."/>
            <person name="Nakayama K."/>
            <person name="Satake H."/>
        </authorList>
    </citation>
    <scope>NUCLEOTIDE SEQUENCE</scope>
</reference>
<name>A0ABQ5IDY5_9ASTR</name>
<reference evidence="3" key="2">
    <citation type="submission" date="2022-01" db="EMBL/GenBank/DDBJ databases">
        <authorList>
            <person name="Yamashiro T."/>
            <person name="Shiraishi A."/>
            <person name="Satake H."/>
            <person name="Nakayama K."/>
        </authorList>
    </citation>
    <scope>NUCLEOTIDE SEQUENCE</scope>
</reference>
<feature type="non-terminal residue" evidence="3">
    <location>
        <position position="1"/>
    </location>
</feature>
<evidence type="ECO:0000313" key="3">
    <source>
        <dbReference type="EMBL" id="GJT98338.1"/>
    </source>
</evidence>
<evidence type="ECO:0000256" key="2">
    <source>
        <dbReference type="SAM" id="MobiDB-lite"/>
    </source>
</evidence>
<proteinExistence type="predicted"/>
<organism evidence="3 4">
    <name type="scientific">Tanacetum coccineum</name>
    <dbReference type="NCBI Taxonomy" id="301880"/>
    <lineage>
        <taxon>Eukaryota</taxon>
        <taxon>Viridiplantae</taxon>
        <taxon>Streptophyta</taxon>
        <taxon>Embryophyta</taxon>
        <taxon>Tracheophyta</taxon>
        <taxon>Spermatophyta</taxon>
        <taxon>Magnoliopsida</taxon>
        <taxon>eudicotyledons</taxon>
        <taxon>Gunneridae</taxon>
        <taxon>Pentapetalae</taxon>
        <taxon>asterids</taxon>
        <taxon>campanulids</taxon>
        <taxon>Asterales</taxon>
        <taxon>Asteraceae</taxon>
        <taxon>Asteroideae</taxon>
        <taxon>Anthemideae</taxon>
        <taxon>Anthemidinae</taxon>
        <taxon>Tanacetum</taxon>
    </lineage>
</organism>
<evidence type="ECO:0000313" key="4">
    <source>
        <dbReference type="Proteomes" id="UP001151760"/>
    </source>
</evidence>
<feature type="compositionally biased region" description="Basic and acidic residues" evidence="2">
    <location>
        <begin position="407"/>
        <end position="434"/>
    </location>
</feature>